<reference evidence="2" key="1">
    <citation type="submission" date="2024-01" db="EMBL/GenBank/DDBJ databases">
        <authorList>
            <person name="Webb A."/>
        </authorList>
    </citation>
    <scope>NUCLEOTIDE SEQUENCE</scope>
    <source>
        <strain evidence="2">Pm1</strain>
    </source>
</reference>
<protein>
    <recommendedName>
        <fullName evidence="4">BZIP domain-containing protein</fullName>
    </recommendedName>
</protein>
<gene>
    <name evidence="2" type="ORF">PM001_LOCUS27468</name>
</gene>
<name>A0AAV1V8K0_9STRA</name>
<organism evidence="2 3">
    <name type="scientific">Peronospora matthiolae</name>
    <dbReference type="NCBI Taxonomy" id="2874970"/>
    <lineage>
        <taxon>Eukaryota</taxon>
        <taxon>Sar</taxon>
        <taxon>Stramenopiles</taxon>
        <taxon>Oomycota</taxon>
        <taxon>Peronosporomycetes</taxon>
        <taxon>Peronosporales</taxon>
        <taxon>Peronosporaceae</taxon>
        <taxon>Peronospora</taxon>
    </lineage>
</organism>
<feature type="compositionally biased region" description="Polar residues" evidence="1">
    <location>
        <begin position="93"/>
        <end position="102"/>
    </location>
</feature>
<sequence length="125" mass="14085">MASMSLNFILCDPEDALAVNSREQVKATKEGESSAFVSSIDSNCSPKSGSLAPRQAVDDQKSRGNARKLDRQQHTRQLQNLRQRRYRERKKLSASTLQSNSEHVYQENAALETSILERFKARTSV</sequence>
<feature type="compositionally biased region" description="Basic residues" evidence="1">
    <location>
        <begin position="82"/>
        <end position="92"/>
    </location>
</feature>
<evidence type="ECO:0000313" key="3">
    <source>
        <dbReference type="Proteomes" id="UP001162060"/>
    </source>
</evidence>
<evidence type="ECO:0000256" key="1">
    <source>
        <dbReference type="SAM" id="MobiDB-lite"/>
    </source>
</evidence>
<accession>A0AAV1V8K0</accession>
<dbReference type="AlphaFoldDB" id="A0AAV1V8K0"/>
<feature type="compositionally biased region" description="Basic and acidic residues" evidence="1">
    <location>
        <begin position="56"/>
        <end position="73"/>
    </location>
</feature>
<dbReference type="Proteomes" id="UP001162060">
    <property type="component" value="Unassembled WGS sequence"/>
</dbReference>
<evidence type="ECO:0008006" key="4">
    <source>
        <dbReference type="Google" id="ProtNLM"/>
    </source>
</evidence>
<evidence type="ECO:0000313" key="2">
    <source>
        <dbReference type="EMBL" id="CAK7942318.1"/>
    </source>
</evidence>
<feature type="compositionally biased region" description="Polar residues" evidence="1">
    <location>
        <begin position="35"/>
        <end position="48"/>
    </location>
</feature>
<dbReference type="EMBL" id="CAKLBY020000270">
    <property type="protein sequence ID" value="CAK7942318.1"/>
    <property type="molecule type" value="Genomic_DNA"/>
</dbReference>
<comment type="caution">
    <text evidence="2">The sequence shown here is derived from an EMBL/GenBank/DDBJ whole genome shotgun (WGS) entry which is preliminary data.</text>
</comment>
<proteinExistence type="predicted"/>
<feature type="region of interest" description="Disordered" evidence="1">
    <location>
        <begin position="28"/>
        <end position="102"/>
    </location>
</feature>